<dbReference type="AlphaFoldDB" id="A0A9E8IIB0"/>
<protein>
    <submittedName>
        <fullName evidence="2">Odorant binding protein 84a</fullName>
    </submittedName>
</protein>
<dbReference type="CDD" id="cd23992">
    <property type="entry name" value="PBP_GOBP"/>
    <property type="match status" value="1"/>
</dbReference>
<accession>A0A9E8IIB0</accession>
<gene>
    <name evidence="2" type="primary">OBP84a</name>
</gene>
<name>A0A9E8IIB0_9MUSC</name>
<keyword evidence="1" id="KW-1133">Transmembrane helix</keyword>
<feature type="transmembrane region" description="Helical" evidence="1">
    <location>
        <begin position="16"/>
        <end position="35"/>
    </location>
</feature>
<dbReference type="EMBL" id="ON419958">
    <property type="protein sequence ID" value="UZH23339.1"/>
    <property type="molecule type" value="mRNA"/>
</dbReference>
<dbReference type="Gene3D" id="1.10.238.20">
    <property type="entry name" value="Pheromone/general odorant binding protein domain"/>
    <property type="match status" value="1"/>
</dbReference>
<dbReference type="InterPro" id="IPR036728">
    <property type="entry name" value="PBP_GOBP_sf"/>
</dbReference>
<reference evidence="2" key="1">
    <citation type="journal article" date="2022" name="Int. J. Mol. Sci.">
        <title>Identification of Candidate Chemosensory Gene Families by Head Transcriptomes Analysis in the Mexican Fruit Fly, Anastrepha ludens Loew (Diptera: Tephritidae).</title>
        <authorList>
            <person name="Segura-Leon O.L."/>
            <person name="Torres-Huerta B."/>
            <person name="Estrada-Perez A.R."/>
            <person name="Cibrian-Tovar J."/>
            <person name="Hernandez-Hernandez F.C."/>
            <person name="Cruz-Jaramillo J.L."/>
            <person name="Meza-Hernandez J.S."/>
            <person name="Sanchez-Galicia F."/>
        </authorList>
    </citation>
    <scope>NUCLEOTIDE SEQUENCE</scope>
</reference>
<evidence type="ECO:0000256" key="1">
    <source>
        <dbReference type="SAM" id="Phobius"/>
    </source>
</evidence>
<keyword evidence="1" id="KW-0812">Transmembrane</keyword>
<dbReference type="InterPro" id="IPR006170">
    <property type="entry name" value="PBP/GOBP"/>
</dbReference>
<organism evidence="2">
    <name type="scientific">Anastrepha ludens</name>
    <name type="common">Mexican fruit fly</name>
    <dbReference type="NCBI Taxonomy" id="28586"/>
    <lineage>
        <taxon>Eukaryota</taxon>
        <taxon>Metazoa</taxon>
        <taxon>Ecdysozoa</taxon>
        <taxon>Arthropoda</taxon>
        <taxon>Hexapoda</taxon>
        <taxon>Insecta</taxon>
        <taxon>Pterygota</taxon>
        <taxon>Neoptera</taxon>
        <taxon>Endopterygota</taxon>
        <taxon>Diptera</taxon>
        <taxon>Brachycera</taxon>
        <taxon>Muscomorpha</taxon>
        <taxon>Tephritoidea</taxon>
        <taxon>Tephritidae</taxon>
        <taxon>Anastrepha</taxon>
    </lineage>
</organism>
<dbReference type="SUPFAM" id="SSF47565">
    <property type="entry name" value="Insect pheromone/odorant-binding proteins"/>
    <property type="match status" value="1"/>
</dbReference>
<dbReference type="Pfam" id="PF01395">
    <property type="entry name" value="PBP_GOBP"/>
    <property type="match status" value="1"/>
</dbReference>
<evidence type="ECO:0000313" key="2">
    <source>
        <dbReference type="EMBL" id="UZH23339.1"/>
    </source>
</evidence>
<keyword evidence="1" id="KW-0472">Membrane</keyword>
<reference evidence="2" key="2">
    <citation type="submission" date="2022-05" db="EMBL/GenBank/DDBJ databases">
        <authorList>
            <person name="Segura Leon O.L."/>
            <person name="Torres Huerta B."/>
            <person name="Meza Hernandez S.J."/>
        </authorList>
    </citation>
    <scope>NUCLEOTIDE SEQUENCE</scope>
</reference>
<sequence>MELKISKMATCRYYRTYLDIVVSLIIVVAISFTYAQTNSKNNGVDEQPSIEMTTAMADDGSAQGFDYKEVVRICNASFTVPLEYMQRFNETAELPNTTDKTGMCFMRCYMENAGLLRNWQLNRALIMQTMWPATGDSIPVCQNEGSRETCPCKRAYAIAKCLMIRALVDARNKPIV</sequence>
<dbReference type="GO" id="GO:0005549">
    <property type="term" value="F:odorant binding"/>
    <property type="evidence" value="ECO:0007669"/>
    <property type="project" value="InterPro"/>
</dbReference>
<proteinExistence type="evidence at transcript level"/>